<dbReference type="FunFam" id="3.40.50.1970:FF:000003">
    <property type="entry name" value="Alcohol dehydrogenase, iron-containing"/>
    <property type="match status" value="1"/>
</dbReference>
<dbReference type="KEGG" id="samy:DB32_007969"/>
<keyword evidence="4" id="KW-0520">NAD</keyword>
<dbReference type="EMBL" id="CP011125">
    <property type="protein sequence ID" value="AKF10820.1"/>
    <property type="molecule type" value="Genomic_DNA"/>
</dbReference>
<evidence type="ECO:0000259" key="5">
    <source>
        <dbReference type="Pfam" id="PF00465"/>
    </source>
</evidence>
<dbReference type="Pfam" id="PF25137">
    <property type="entry name" value="ADH_Fe_C"/>
    <property type="match status" value="1"/>
</dbReference>
<dbReference type="AlphaFoldDB" id="A0A0F6YMB4"/>
<dbReference type="Proteomes" id="UP000034883">
    <property type="component" value="Chromosome"/>
</dbReference>
<evidence type="ECO:0000313" key="7">
    <source>
        <dbReference type="EMBL" id="AKF10820.1"/>
    </source>
</evidence>
<accession>A0A0F6YMB4</accession>
<dbReference type="GO" id="GO:0046872">
    <property type="term" value="F:metal ion binding"/>
    <property type="evidence" value="ECO:0007669"/>
    <property type="project" value="InterPro"/>
</dbReference>
<dbReference type="CDD" id="cd08183">
    <property type="entry name" value="Fe-ADH-like"/>
    <property type="match status" value="1"/>
</dbReference>
<dbReference type="PROSITE" id="PS00913">
    <property type="entry name" value="ADH_IRON_1"/>
    <property type="match status" value="1"/>
</dbReference>
<keyword evidence="8" id="KW-1185">Reference proteome</keyword>
<evidence type="ECO:0000259" key="6">
    <source>
        <dbReference type="Pfam" id="PF25137"/>
    </source>
</evidence>
<name>A0A0F6YMB4_9BACT</name>
<dbReference type="InterPro" id="IPR039697">
    <property type="entry name" value="Alcohol_dehydrogenase_Fe"/>
</dbReference>
<organism evidence="7 8">
    <name type="scientific">Sandaracinus amylolyticus</name>
    <dbReference type="NCBI Taxonomy" id="927083"/>
    <lineage>
        <taxon>Bacteria</taxon>
        <taxon>Pseudomonadati</taxon>
        <taxon>Myxococcota</taxon>
        <taxon>Polyangia</taxon>
        <taxon>Polyangiales</taxon>
        <taxon>Sandaracinaceae</taxon>
        <taxon>Sandaracinus</taxon>
    </lineage>
</organism>
<protein>
    <submittedName>
        <fullName evidence="7">Alcohol dehydrogenase</fullName>
    </submittedName>
</protein>
<sequence>MGDERVHEVVMFELATAGRIVFGDGAIAKLPSIVSSLAGGEARCLFVTGARVERFAHVRQALEGAGIAAVPFAVSGEPTTELAREGTALARRERCSIVVAIGGGSVLDAGKAIAALVTNEGDPLDYLEVIGRGLPLTRAPLPFVAAPTTAGTGSEVTKNAVLADPTQRVKVSLRSDAMLPRVALVDPELTWSVPPAVTASTGLDAITQCLEPFVSSMASPLTDPFCREGMRLGAGALRRAYAKGDDREARRDMALCSVFGGIALANAKLGAVHGFAAPIGGSFESPHGAVCARLLPLVIETNVAALRARAPESPSLARYEEAARIVCGRADAKIEDLIAWGHDIARDLAIPALSTYGMRASDVETIADKAAKASSTKGNPIVLERAELIAILERAL</sequence>
<dbReference type="Gene3D" id="3.40.50.1970">
    <property type="match status" value="1"/>
</dbReference>
<feature type="domain" description="Alcohol dehydrogenase iron-type/glycerol dehydrogenase GldA" evidence="5">
    <location>
        <begin position="19"/>
        <end position="187"/>
    </location>
</feature>
<dbReference type="PANTHER" id="PTHR11496">
    <property type="entry name" value="ALCOHOL DEHYDROGENASE"/>
    <property type="match status" value="1"/>
</dbReference>
<evidence type="ECO:0000313" key="8">
    <source>
        <dbReference type="Proteomes" id="UP000034883"/>
    </source>
</evidence>
<dbReference type="SUPFAM" id="SSF56796">
    <property type="entry name" value="Dehydroquinate synthase-like"/>
    <property type="match status" value="1"/>
</dbReference>
<dbReference type="InterPro" id="IPR056798">
    <property type="entry name" value="ADH_Fe_C"/>
</dbReference>
<dbReference type="GO" id="GO:0004022">
    <property type="term" value="F:alcohol dehydrogenase (NAD+) activity"/>
    <property type="evidence" value="ECO:0007669"/>
    <property type="project" value="TreeGrafter"/>
</dbReference>
<keyword evidence="3" id="KW-0560">Oxidoreductase</keyword>
<proteinExistence type="inferred from homology"/>
<reference evidence="7 8" key="1">
    <citation type="submission" date="2015-03" db="EMBL/GenBank/DDBJ databases">
        <title>Genome assembly of Sandaracinus amylolyticus DSM 53668.</title>
        <authorList>
            <person name="Sharma G."/>
            <person name="Subramanian S."/>
        </authorList>
    </citation>
    <scope>NUCLEOTIDE SEQUENCE [LARGE SCALE GENOMIC DNA]</scope>
    <source>
        <strain evidence="7 8">DSM 53668</strain>
    </source>
</reference>
<dbReference type="STRING" id="927083.DB32_007969"/>
<dbReference type="Gene3D" id="1.20.1090.10">
    <property type="entry name" value="Dehydroquinate synthase-like - alpha domain"/>
    <property type="match status" value="1"/>
</dbReference>
<dbReference type="InterPro" id="IPR001670">
    <property type="entry name" value="ADH_Fe/GldA"/>
</dbReference>
<dbReference type="InterPro" id="IPR018211">
    <property type="entry name" value="ADH_Fe_CS"/>
</dbReference>
<evidence type="ECO:0000256" key="4">
    <source>
        <dbReference type="ARBA" id="ARBA00023027"/>
    </source>
</evidence>
<comment type="cofactor">
    <cofactor evidence="1">
        <name>Fe cation</name>
        <dbReference type="ChEBI" id="CHEBI:24875"/>
    </cofactor>
</comment>
<dbReference type="Pfam" id="PF00465">
    <property type="entry name" value="Fe-ADH"/>
    <property type="match status" value="1"/>
</dbReference>
<gene>
    <name evidence="7" type="ORF">DB32_007969</name>
</gene>
<dbReference type="PANTHER" id="PTHR11496:SF102">
    <property type="entry name" value="ALCOHOL DEHYDROGENASE 4"/>
    <property type="match status" value="1"/>
</dbReference>
<evidence type="ECO:0000256" key="3">
    <source>
        <dbReference type="ARBA" id="ARBA00023002"/>
    </source>
</evidence>
<feature type="domain" description="Fe-containing alcohol dehydrogenase-like C-terminal" evidence="6">
    <location>
        <begin position="198"/>
        <end position="395"/>
    </location>
</feature>
<evidence type="ECO:0000256" key="2">
    <source>
        <dbReference type="ARBA" id="ARBA00007358"/>
    </source>
</evidence>
<comment type="similarity">
    <text evidence="2">Belongs to the iron-containing alcohol dehydrogenase family.</text>
</comment>
<evidence type="ECO:0000256" key="1">
    <source>
        <dbReference type="ARBA" id="ARBA00001962"/>
    </source>
</evidence>